<dbReference type="RefSeq" id="WP_081986275.1">
    <property type="nucleotide sequence ID" value="NZ_AP017900.1"/>
</dbReference>
<reference evidence="1 2" key="2">
    <citation type="journal article" date="2016" name="Genome Announc.">
        <title>Draft Genome Sequence of Erythromycin- and Oxytetracycline-Sensitive Nocardia seriolae Strain U-1 (NBRC 110359).</title>
        <authorList>
            <person name="Imajoh M."/>
            <person name="Sukeda M."/>
            <person name="Shimizu M."/>
            <person name="Yamane J."/>
            <person name="Ohnishi K."/>
            <person name="Oshima S."/>
        </authorList>
    </citation>
    <scope>NUCLEOTIDE SEQUENCE [LARGE SCALE GENOMIC DNA]</scope>
    <source>
        <strain evidence="1 2">U-1</strain>
    </source>
</reference>
<dbReference type="PANTHER" id="PTHR38479:SF2">
    <property type="entry name" value="WINGED HELIX DNA-BINDING DOMAIN-CONTAINING PROTEIN"/>
    <property type="match status" value="1"/>
</dbReference>
<organism evidence="1 2">
    <name type="scientific">Nocardia seriolae</name>
    <dbReference type="NCBI Taxonomy" id="37332"/>
    <lineage>
        <taxon>Bacteria</taxon>
        <taxon>Bacillati</taxon>
        <taxon>Actinomycetota</taxon>
        <taxon>Actinomycetes</taxon>
        <taxon>Mycobacteriales</taxon>
        <taxon>Nocardiaceae</taxon>
        <taxon>Nocardia</taxon>
    </lineage>
</organism>
<name>A0A0B8NPI8_9NOCA</name>
<evidence type="ECO:0000313" key="1">
    <source>
        <dbReference type="EMBL" id="GAP32125.1"/>
    </source>
</evidence>
<gene>
    <name evidence="1" type="ORF">NSK11_contig00142-0018</name>
</gene>
<dbReference type="Pfam" id="PF06224">
    <property type="entry name" value="AlkZ-like"/>
    <property type="match status" value="1"/>
</dbReference>
<dbReference type="AlphaFoldDB" id="A0A0B8NPI8"/>
<evidence type="ECO:0000313" key="2">
    <source>
        <dbReference type="Proteomes" id="UP000037179"/>
    </source>
</evidence>
<comment type="caution">
    <text evidence="1">The sequence shown here is derived from an EMBL/GenBank/DDBJ whole genome shotgun (WGS) entry which is preliminary data.</text>
</comment>
<dbReference type="PANTHER" id="PTHR38479">
    <property type="entry name" value="LMO0824 PROTEIN"/>
    <property type="match status" value="1"/>
</dbReference>
<keyword evidence="2" id="KW-1185">Reference proteome</keyword>
<dbReference type="InterPro" id="IPR009351">
    <property type="entry name" value="AlkZ-like"/>
</dbReference>
<dbReference type="EMBL" id="BBYQ01000142">
    <property type="protein sequence ID" value="GAP32125.1"/>
    <property type="molecule type" value="Genomic_DNA"/>
</dbReference>
<reference evidence="2" key="1">
    <citation type="submission" date="2015-07" db="EMBL/GenBank/DDBJ databases">
        <title>Nocardia seriolae U-1 whole genome shotgun sequence.</title>
        <authorList>
            <person name="Imajoh M."/>
            <person name="Fukumoto Y."/>
            <person name="Sukeda M."/>
            <person name="Yamane J."/>
            <person name="Yamasaki K."/>
            <person name="Shimizu M."/>
            <person name="Ohnishi K."/>
            <person name="Oshima S."/>
        </authorList>
    </citation>
    <scope>NUCLEOTIDE SEQUENCE [LARGE SCALE GENOMIC DNA]</scope>
    <source>
        <strain evidence="2">U-1</strain>
    </source>
</reference>
<accession>A0A0B8NPI8</accession>
<dbReference type="Proteomes" id="UP000037179">
    <property type="component" value="Unassembled WGS sequence"/>
</dbReference>
<dbReference type="GeneID" id="93374876"/>
<proteinExistence type="predicted"/>
<protein>
    <submittedName>
        <fullName evidence="1">Uncharacterized protein</fullName>
    </submittedName>
</protein>
<sequence length="369" mass="39528">MRVSWDRVLSWRVRRQFVEPRTEGDAVAVAERLCGLQAQVTSAAEIAVALRRSTGKPGAVVAALGAGTLIKTWAMRGTLHALTPELGAAALSLMASARTWEKPAWTKAAGATPDDVAALVKAVGEILDGRVLTRDELVAELIAEPRFQPLETHLRSGWGSMLKPLAWQGALCYGESRGTAVTFTHPSHVIPGWSGIPDPDIAAPLVIRAYLGAYGPTTPEIFDNWLTRGFLSKPTVRRWFSELDAELTEIDVEGRKGVFLTEHLDELAGTQPTSAVHLLGQFDQYVLGPGTGDTALLPGDHRAKVSRTAGWISPLVLIGGRIAGTWDIDEDVVVVSMFDGAPVPTADITADLPRLAKATGRPLDSVRSA</sequence>